<accession>A0ABS4ZGI7</accession>
<dbReference type="Proteomes" id="UP001519362">
    <property type="component" value="Unassembled WGS sequence"/>
</dbReference>
<evidence type="ECO:0000313" key="4">
    <source>
        <dbReference type="EMBL" id="MBP2436386.1"/>
    </source>
</evidence>
<keyword evidence="2" id="KW-0812">Transmembrane</keyword>
<dbReference type="InterPro" id="IPR005182">
    <property type="entry name" value="YdbS-like_PH"/>
</dbReference>
<evidence type="ECO:0000256" key="1">
    <source>
        <dbReference type="SAM" id="MobiDB-lite"/>
    </source>
</evidence>
<keyword evidence="5" id="KW-1185">Reference proteome</keyword>
<dbReference type="Pfam" id="PF03703">
    <property type="entry name" value="bPH_2"/>
    <property type="match status" value="1"/>
</dbReference>
<evidence type="ECO:0000256" key="2">
    <source>
        <dbReference type="SAM" id="Phobius"/>
    </source>
</evidence>
<sequence>MSDSQTPNPEQNPSSEPHTAPATPPVSAPDTPNVTAAHPPIPDEAPAVTEAEFPPEREAVTPPEVLDNGTYTQIREPKKPGLKLDGAWHQISPKYVVTQYIQAGAWLVFVAAVAIAVHIFFEQWWTWPVAGVLVIGQLIEMIILPRQAKALGYMLRGDDIVFRKGILWQRVVAVPYGRMQLIDITHGPMDRAFGIAKLKMVTAAASTGVEIPGLSQGAAEALRDTLIHVAETRRTGL</sequence>
<feature type="domain" description="YdbS-like PH" evidence="3">
    <location>
        <begin position="149"/>
        <end position="226"/>
    </location>
</feature>
<protein>
    <submittedName>
        <fullName evidence="4">Membrane protein YdbS with pleckstrin-like domain</fullName>
    </submittedName>
</protein>
<comment type="caution">
    <text evidence="4">The sequence shown here is derived from an EMBL/GenBank/DDBJ whole genome shotgun (WGS) entry which is preliminary data.</text>
</comment>
<proteinExistence type="predicted"/>
<keyword evidence="2" id="KW-1133">Transmembrane helix</keyword>
<keyword evidence="2" id="KW-0472">Membrane</keyword>
<reference evidence="4 5" key="1">
    <citation type="submission" date="2021-03" db="EMBL/GenBank/DDBJ databases">
        <title>Sequencing the genomes of 1000 actinobacteria strains.</title>
        <authorList>
            <person name="Klenk H.-P."/>
        </authorList>
    </citation>
    <scope>NUCLEOTIDE SEQUENCE [LARGE SCALE GENOMIC DNA]</scope>
    <source>
        <strain evidence="4 5">DSM 24221</strain>
    </source>
</reference>
<feature type="transmembrane region" description="Helical" evidence="2">
    <location>
        <begin position="100"/>
        <end position="121"/>
    </location>
</feature>
<gene>
    <name evidence="4" type="ORF">JOF34_000972</name>
</gene>
<name>A0ABS4ZGI7_9MICO</name>
<feature type="compositionally biased region" description="Polar residues" evidence="1">
    <location>
        <begin position="1"/>
        <end position="17"/>
    </location>
</feature>
<evidence type="ECO:0000313" key="5">
    <source>
        <dbReference type="Proteomes" id="UP001519362"/>
    </source>
</evidence>
<dbReference type="PANTHER" id="PTHR34473:SF3">
    <property type="entry name" value="TRANSMEMBRANE PROTEIN-RELATED"/>
    <property type="match status" value="1"/>
</dbReference>
<organism evidence="4 5">
    <name type="scientific">Microbacterium amylolyticum</name>
    <dbReference type="NCBI Taxonomy" id="936337"/>
    <lineage>
        <taxon>Bacteria</taxon>
        <taxon>Bacillati</taxon>
        <taxon>Actinomycetota</taxon>
        <taxon>Actinomycetes</taxon>
        <taxon>Micrococcales</taxon>
        <taxon>Microbacteriaceae</taxon>
        <taxon>Microbacterium</taxon>
    </lineage>
</organism>
<dbReference type="EMBL" id="JAGIOL010000001">
    <property type="protein sequence ID" value="MBP2436386.1"/>
    <property type="molecule type" value="Genomic_DNA"/>
</dbReference>
<feature type="transmembrane region" description="Helical" evidence="2">
    <location>
        <begin position="127"/>
        <end position="144"/>
    </location>
</feature>
<feature type="region of interest" description="Disordered" evidence="1">
    <location>
        <begin position="1"/>
        <end position="78"/>
    </location>
</feature>
<evidence type="ECO:0000259" key="3">
    <source>
        <dbReference type="Pfam" id="PF03703"/>
    </source>
</evidence>
<dbReference type="RefSeq" id="WP_165136529.1">
    <property type="nucleotide sequence ID" value="NZ_CP049253.1"/>
</dbReference>
<dbReference type="PANTHER" id="PTHR34473">
    <property type="entry name" value="UPF0699 TRANSMEMBRANE PROTEIN YDBS"/>
    <property type="match status" value="1"/>
</dbReference>